<dbReference type="Gramene" id="mRNA:HanXRQr2_Chr07g0298581">
    <property type="protein sequence ID" value="mRNA:HanXRQr2_Chr07g0298581"/>
    <property type="gene ID" value="HanXRQr2_Chr07g0298581"/>
</dbReference>
<sequence>MHKTKRKPLVSPISNFVKAQGHIFLSSNRAHEFLGPALNFTLRRQS</sequence>
<dbReference type="AlphaFoldDB" id="A0A9K3ILZ7"/>
<keyword evidence="2" id="KW-1185">Reference proteome</keyword>
<reference evidence="1" key="1">
    <citation type="journal article" date="2017" name="Nature">
        <title>The sunflower genome provides insights into oil metabolism, flowering and Asterid evolution.</title>
        <authorList>
            <person name="Badouin H."/>
            <person name="Gouzy J."/>
            <person name="Grassa C.J."/>
            <person name="Murat F."/>
            <person name="Staton S.E."/>
            <person name="Cottret L."/>
            <person name="Lelandais-Briere C."/>
            <person name="Owens G.L."/>
            <person name="Carrere S."/>
            <person name="Mayjonade B."/>
            <person name="Legrand L."/>
            <person name="Gill N."/>
            <person name="Kane N.C."/>
            <person name="Bowers J.E."/>
            <person name="Hubner S."/>
            <person name="Bellec A."/>
            <person name="Berard A."/>
            <person name="Berges H."/>
            <person name="Blanchet N."/>
            <person name="Boniface M.C."/>
            <person name="Brunel D."/>
            <person name="Catrice O."/>
            <person name="Chaidir N."/>
            <person name="Claudel C."/>
            <person name="Donnadieu C."/>
            <person name="Faraut T."/>
            <person name="Fievet G."/>
            <person name="Helmstetter N."/>
            <person name="King M."/>
            <person name="Knapp S.J."/>
            <person name="Lai Z."/>
            <person name="Le Paslier M.C."/>
            <person name="Lippi Y."/>
            <person name="Lorenzon L."/>
            <person name="Mandel J.R."/>
            <person name="Marage G."/>
            <person name="Marchand G."/>
            <person name="Marquand E."/>
            <person name="Bret-Mestries E."/>
            <person name="Morien E."/>
            <person name="Nambeesan S."/>
            <person name="Nguyen T."/>
            <person name="Pegot-Espagnet P."/>
            <person name="Pouilly N."/>
            <person name="Raftis F."/>
            <person name="Sallet E."/>
            <person name="Schiex T."/>
            <person name="Thomas J."/>
            <person name="Vandecasteele C."/>
            <person name="Vares D."/>
            <person name="Vear F."/>
            <person name="Vautrin S."/>
            <person name="Crespi M."/>
            <person name="Mangin B."/>
            <person name="Burke J.M."/>
            <person name="Salse J."/>
            <person name="Munos S."/>
            <person name="Vincourt P."/>
            <person name="Rieseberg L.H."/>
            <person name="Langlade N.B."/>
        </authorList>
    </citation>
    <scope>NUCLEOTIDE SEQUENCE</scope>
    <source>
        <tissue evidence="1">Leaves</tissue>
    </source>
</reference>
<accession>A0A9K3ILZ7</accession>
<gene>
    <name evidence="1" type="ORF">HanXRQr2_Chr07g0298581</name>
</gene>
<reference evidence="1" key="2">
    <citation type="submission" date="2020-06" db="EMBL/GenBank/DDBJ databases">
        <title>Helianthus annuus Genome sequencing and assembly Release 2.</title>
        <authorList>
            <person name="Gouzy J."/>
            <person name="Langlade N."/>
            <person name="Munos S."/>
        </authorList>
    </citation>
    <scope>NUCLEOTIDE SEQUENCE</scope>
    <source>
        <tissue evidence="1">Leaves</tissue>
    </source>
</reference>
<evidence type="ECO:0000313" key="1">
    <source>
        <dbReference type="EMBL" id="KAF5798916.1"/>
    </source>
</evidence>
<proteinExistence type="predicted"/>
<evidence type="ECO:0000313" key="2">
    <source>
        <dbReference type="Proteomes" id="UP000215914"/>
    </source>
</evidence>
<dbReference type="Proteomes" id="UP000215914">
    <property type="component" value="Unassembled WGS sequence"/>
</dbReference>
<name>A0A9K3ILZ7_HELAN</name>
<dbReference type="EMBL" id="MNCJ02000322">
    <property type="protein sequence ID" value="KAF5798916.1"/>
    <property type="molecule type" value="Genomic_DNA"/>
</dbReference>
<comment type="caution">
    <text evidence="1">The sequence shown here is derived from an EMBL/GenBank/DDBJ whole genome shotgun (WGS) entry which is preliminary data.</text>
</comment>
<organism evidence="1 2">
    <name type="scientific">Helianthus annuus</name>
    <name type="common">Common sunflower</name>
    <dbReference type="NCBI Taxonomy" id="4232"/>
    <lineage>
        <taxon>Eukaryota</taxon>
        <taxon>Viridiplantae</taxon>
        <taxon>Streptophyta</taxon>
        <taxon>Embryophyta</taxon>
        <taxon>Tracheophyta</taxon>
        <taxon>Spermatophyta</taxon>
        <taxon>Magnoliopsida</taxon>
        <taxon>eudicotyledons</taxon>
        <taxon>Gunneridae</taxon>
        <taxon>Pentapetalae</taxon>
        <taxon>asterids</taxon>
        <taxon>campanulids</taxon>
        <taxon>Asterales</taxon>
        <taxon>Asteraceae</taxon>
        <taxon>Asteroideae</taxon>
        <taxon>Heliantheae alliance</taxon>
        <taxon>Heliantheae</taxon>
        <taxon>Helianthus</taxon>
    </lineage>
</organism>
<protein>
    <submittedName>
        <fullName evidence="1">Uncharacterized protein</fullName>
    </submittedName>
</protein>